<dbReference type="EMBL" id="JTCM02000032">
    <property type="protein sequence ID" value="NEU73981.1"/>
    <property type="molecule type" value="Genomic_DNA"/>
</dbReference>
<accession>A0A846HC37</accession>
<protein>
    <submittedName>
        <fullName evidence="2">Toxin-antitoxin (TA) system antitoxin</fullName>
    </submittedName>
</protein>
<dbReference type="RefSeq" id="WP_039754985.1">
    <property type="nucleotide sequence ID" value="NZ_JTCM02000032.1"/>
</dbReference>
<dbReference type="AlphaFoldDB" id="A0A846HC37"/>
<evidence type="ECO:0000313" key="2">
    <source>
        <dbReference type="EMBL" id="NEU73981.1"/>
    </source>
</evidence>
<comment type="similarity">
    <text evidence="1">Belongs to the phD/YefM antitoxin family.</text>
</comment>
<dbReference type="SUPFAM" id="SSF143120">
    <property type="entry name" value="YefM-like"/>
    <property type="match status" value="1"/>
</dbReference>
<reference evidence="2 3" key="1">
    <citation type="journal article" date="2015" name="Genome Announc.">
        <title>Draft Genome Sequence of Cyanobacterium Hassallia byssoidea Strain VB512170, Isolated from Monuments in India.</title>
        <authorList>
            <person name="Singh D."/>
            <person name="Chandrababunaidu M.M."/>
            <person name="Panda A."/>
            <person name="Sen D."/>
            <person name="Bhattacharyya S."/>
            <person name="Adhikary S.P."/>
            <person name="Tripathy S."/>
        </authorList>
    </citation>
    <scope>NUCLEOTIDE SEQUENCE [LARGE SCALE GENOMIC DNA]</scope>
    <source>
        <strain evidence="2 3">VB512170</strain>
    </source>
</reference>
<dbReference type="InterPro" id="IPR036165">
    <property type="entry name" value="YefM-like_sf"/>
</dbReference>
<keyword evidence="3" id="KW-1185">Reference proteome</keyword>
<proteinExistence type="inferred from homology"/>
<evidence type="ECO:0000313" key="3">
    <source>
        <dbReference type="Proteomes" id="UP000031549"/>
    </source>
</evidence>
<gene>
    <name evidence="2" type="ORF">PI95_015795</name>
</gene>
<name>A0A846HC37_9CYAN</name>
<dbReference type="Proteomes" id="UP000031549">
    <property type="component" value="Unassembled WGS sequence"/>
</dbReference>
<sequence length="79" mass="8759">MQIRTVDVNEAQANLRELLCLVLEGTEIVLTEGDTPLARLVSIAPQPKTPRKAGLHVGAIWTSDDFDDPLPEEFWTQST</sequence>
<comment type="caution">
    <text evidence="2">The sequence shown here is derived from an EMBL/GenBank/DDBJ whole genome shotgun (WGS) entry which is preliminary data.</text>
</comment>
<organism evidence="2 3">
    <name type="scientific">Hassallia byssoidea VB512170</name>
    <dbReference type="NCBI Taxonomy" id="1304833"/>
    <lineage>
        <taxon>Bacteria</taxon>
        <taxon>Bacillati</taxon>
        <taxon>Cyanobacteriota</taxon>
        <taxon>Cyanophyceae</taxon>
        <taxon>Nostocales</taxon>
        <taxon>Tolypothrichaceae</taxon>
        <taxon>Hassallia</taxon>
    </lineage>
</organism>
<evidence type="ECO:0000256" key="1">
    <source>
        <dbReference type="ARBA" id="ARBA00009981"/>
    </source>
</evidence>